<dbReference type="InterPro" id="IPR004872">
    <property type="entry name" value="Lipoprotein_NlpA"/>
</dbReference>
<dbReference type="EMBL" id="LXEN01000075">
    <property type="protein sequence ID" value="OAT29899.1"/>
    <property type="molecule type" value="Genomic_DNA"/>
</dbReference>
<accession>A0A198FZK0</accession>
<evidence type="ECO:0000313" key="10">
    <source>
        <dbReference type="Proteomes" id="UP000094023"/>
    </source>
</evidence>
<keyword evidence="4" id="KW-0564">Palmitate</keyword>
<dbReference type="GO" id="GO:0005886">
    <property type="term" value="C:plasma membrane"/>
    <property type="evidence" value="ECO:0007669"/>
    <property type="project" value="UniProtKB-SubCell"/>
</dbReference>
<comment type="similarity">
    <text evidence="6">Belongs to the nlpA lipoprotein family.</text>
</comment>
<dbReference type="Gene3D" id="3.40.190.10">
    <property type="entry name" value="Periplasmic binding protein-like II"/>
    <property type="match status" value="2"/>
</dbReference>
<keyword evidence="5 6" id="KW-0449">Lipoprotein</keyword>
<feature type="signal peptide" evidence="8">
    <location>
        <begin position="1"/>
        <end position="23"/>
    </location>
</feature>
<dbReference type="PIRSF" id="PIRSF002854">
    <property type="entry name" value="MetQ"/>
    <property type="match status" value="1"/>
</dbReference>
<keyword evidence="2 8" id="KW-0732">Signal</keyword>
<dbReference type="PANTHER" id="PTHR30429:SF1">
    <property type="entry name" value="D-METHIONINE-BINDING LIPOPROTEIN METQ-RELATED"/>
    <property type="match status" value="1"/>
</dbReference>
<evidence type="ECO:0000256" key="7">
    <source>
        <dbReference type="PIRSR" id="PIRSR002854-1"/>
    </source>
</evidence>
<dbReference type="PANTHER" id="PTHR30429">
    <property type="entry name" value="D-METHIONINE-BINDING LIPOPROTEIN METQ"/>
    <property type="match status" value="1"/>
</dbReference>
<dbReference type="NCBIfam" id="TIGR00363">
    <property type="entry name" value="MetQ/NlpA family lipoprotein"/>
    <property type="match status" value="1"/>
</dbReference>
<dbReference type="STRING" id="1354337.M983_1600"/>
<evidence type="ECO:0000256" key="3">
    <source>
        <dbReference type="ARBA" id="ARBA00023136"/>
    </source>
</evidence>
<dbReference type="RefSeq" id="WP_066749573.1">
    <property type="nucleotide sequence ID" value="NZ_LXEN01000075.1"/>
</dbReference>
<evidence type="ECO:0000256" key="6">
    <source>
        <dbReference type="PIRNR" id="PIRNR002854"/>
    </source>
</evidence>
<dbReference type="OrthoDB" id="9812878at2"/>
<dbReference type="AlphaFoldDB" id="A0A198FZK0"/>
<dbReference type="PATRIC" id="fig|1354337.4.peg.1639"/>
<evidence type="ECO:0000256" key="5">
    <source>
        <dbReference type="ARBA" id="ARBA00023288"/>
    </source>
</evidence>
<organism evidence="9 10">
    <name type="scientific">Proteus myxofaciens ATCC 19692</name>
    <dbReference type="NCBI Taxonomy" id="1354337"/>
    <lineage>
        <taxon>Bacteria</taxon>
        <taxon>Pseudomonadati</taxon>
        <taxon>Pseudomonadota</taxon>
        <taxon>Gammaproteobacteria</taxon>
        <taxon>Enterobacterales</taxon>
        <taxon>Morganellaceae</taxon>
        <taxon>Proteus</taxon>
    </lineage>
</organism>
<comment type="subcellular location">
    <subcellularLocation>
        <location evidence="1">Cell membrane</location>
        <topology evidence="1">Lipid-anchor</topology>
    </subcellularLocation>
</comment>
<keyword evidence="10" id="KW-1185">Reference proteome</keyword>
<proteinExistence type="inferred from homology"/>
<dbReference type="Pfam" id="PF03180">
    <property type="entry name" value="Lipoprotein_9"/>
    <property type="match status" value="1"/>
</dbReference>
<dbReference type="PROSITE" id="PS51257">
    <property type="entry name" value="PROKAR_LIPOPROTEIN"/>
    <property type="match status" value="1"/>
</dbReference>
<protein>
    <recommendedName>
        <fullName evidence="6">Lipoprotein</fullName>
    </recommendedName>
</protein>
<feature type="lipid moiety-binding region" description="S-diacylglycerol cysteine" evidence="7">
    <location>
        <position position="20"/>
    </location>
</feature>
<gene>
    <name evidence="9" type="ORF">M983_1600</name>
</gene>
<comment type="caution">
    <text evidence="9">The sequence shown here is derived from an EMBL/GenBank/DDBJ whole genome shotgun (WGS) entry which is preliminary data.</text>
</comment>
<evidence type="ECO:0000256" key="2">
    <source>
        <dbReference type="ARBA" id="ARBA00022729"/>
    </source>
</evidence>
<evidence type="ECO:0000256" key="4">
    <source>
        <dbReference type="ARBA" id="ARBA00023139"/>
    </source>
</evidence>
<keyword evidence="3" id="KW-0472">Membrane</keyword>
<feature type="chain" id="PRO_5008278856" description="Lipoprotein" evidence="8">
    <location>
        <begin position="24"/>
        <end position="267"/>
    </location>
</feature>
<dbReference type="CDD" id="cd13598">
    <property type="entry name" value="PBP2_lipoprotein_IlpA_like"/>
    <property type="match status" value="1"/>
</dbReference>
<reference evidence="9 10" key="1">
    <citation type="submission" date="2016-04" db="EMBL/GenBank/DDBJ databases">
        <title>ATOL: Assembling a taxonomically balanced genome-scale reconstruction of the evolutionary history of the Enterobacteriaceae.</title>
        <authorList>
            <person name="Plunkett G.III."/>
            <person name="Neeno-Eckwall E.C."/>
            <person name="Glasner J.D."/>
            <person name="Perna N.T."/>
        </authorList>
    </citation>
    <scope>NUCLEOTIDE SEQUENCE [LARGE SCALE GENOMIC DNA]</scope>
    <source>
        <strain evidence="9 10">ATCC 19692</strain>
    </source>
</reference>
<evidence type="ECO:0000313" key="9">
    <source>
        <dbReference type="EMBL" id="OAT29899.1"/>
    </source>
</evidence>
<name>A0A198FZK0_9GAMM</name>
<sequence>MRKLFLTVLLACTALLVASCSQDDSQKTLKVAINTGPDQQIWDEVVKLAKEKQGLDIKVITFNDYVLPNEALRNKDVDVNAFQTVPYYEAQSKERGYHFEVIGKTFIFPIAAYSNKIKSISELPEGATVAISNEATTLGRSLLLLQSQGLIKLKEGVGYLPTTLDIIENPKKLKFAEIDTPQLTRTLSDPNIYLSIINNNFSSQVGLLAKRDGLFMEGTDSPYVNLIVARADDKDNENLKKLVEVFQSDEVLKKADDVYKGDAVKAW</sequence>
<evidence type="ECO:0000256" key="8">
    <source>
        <dbReference type="SAM" id="SignalP"/>
    </source>
</evidence>
<dbReference type="SUPFAM" id="SSF53850">
    <property type="entry name" value="Periplasmic binding protein-like II"/>
    <property type="match status" value="1"/>
</dbReference>
<dbReference type="Proteomes" id="UP000094023">
    <property type="component" value="Unassembled WGS sequence"/>
</dbReference>
<evidence type="ECO:0000256" key="1">
    <source>
        <dbReference type="ARBA" id="ARBA00004193"/>
    </source>
</evidence>